<evidence type="ECO:0000313" key="2">
    <source>
        <dbReference type="EMBL" id="KZW04013.1"/>
    </source>
</evidence>
<dbReference type="InParanoid" id="A0A165QSM2"/>
<feature type="region of interest" description="Disordered" evidence="1">
    <location>
        <begin position="1"/>
        <end position="50"/>
    </location>
</feature>
<name>A0A165QSM2_EXIGL</name>
<keyword evidence="3" id="KW-1185">Reference proteome</keyword>
<protein>
    <submittedName>
        <fullName evidence="2">Uncharacterized protein</fullName>
    </submittedName>
</protein>
<accession>A0A165QSM2</accession>
<dbReference type="AlphaFoldDB" id="A0A165QSM2"/>
<feature type="compositionally biased region" description="Polar residues" evidence="1">
    <location>
        <begin position="1"/>
        <end position="12"/>
    </location>
</feature>
<gene>
    <name evidence="2" type="ORF">EXIGLDRAFT_11457</name>
</gene>
<reference evidence="2 3" key="1">
    <citation type="journal article" date="2016" name="Mol. Biol. Evol.">
        <title>Comparative Genomics of Early-Diverging Mushroom-Forming Fungi Provides Insights into the Origins of Lignocellulose Decay Capabilities.</title>
        <authorList>
            <person name="Nagy L.G."/>
            <person name="Riley R."/>
            <person name="Tritt A."/>
            <person name="Adam C."/>
            <person name="Daum C."/>
            <person name="Floudas D."/>
            <person name="Sun H."/>
            <person name="Yadav J.S."/>
            <person name="Pangilinan J."/>
            <person name="Larsson K.H."/>
            <person name="Matsuura K."/>
            <person name="Barry K."/>
            <person name="Labutti K."/>
            <person name="Kuo R."/>
            <person name="Ohm R.A."/>
            <person name="Bhattacharya S.S."/>
            <person name="Shirouzu T."/>
            <person name="Yoshinaga Y."/>
            <person name="Martin F.M."/>
            <person name="Grigoriev I.V."/>
            <person name="Hibbett D.S."/>
        </authorList>
    </citation>
    <scope>NUCLEOTIDE SEQUENCE [LARGE SCALE GENOMIC DNA]</scope>
    <source>
        <strain evidence="2 3">HHB12029</strain>
    </source>
</reference>
<dbReference type="EMBL" id="KV425882">
    <property type="protein sequence ID" value="KZW04013.1"/>
    <property type="molecule type" value="Genomic_DNA"/>
</dbReference>
<dbReference type="Proteomes" id="UP000077266">
    <property type="component" value="Unassembled WGS sequence"/>
</dbReference>
<feature type="region of interest" description="Disordered" evidence="1">
    <location>
        <begin position="141"/>
        <end position="160"/>
    </location>
</feature>
<evidence type="ECO:0000256" key="1">
    <source>
        <dbReference type="SAM" id="MobiDB-lite"/>
    </source>
</evidence>
<sequence>MLRSSDASSTTLCDDEVPQTAAYDPRSDSIPAQDADESTSATAAAPEDDIFDWLMEEDSDAESIKVEADQDFMQLPTASLDSTYDPDQITHEMELSGSQHVSFHSASVSRPLSSPTCVEPFPDETTEQPFFLDPFEYPVPRQPSSCLTPSPPPQQPARSYPRQMASYSPVIVQPEATVPALDALVSMFSDCPDPPHRSESSSVVNVVRRDSSPRLLDIEGVPTFGLDGSTDARSSPLIAHTALVHEGVDQVDGVLEDQKDTAEIDLVPQFSAFWEDEE</sequence>
<organism evidence="2 3">
    <name type="scientific">Exidia glandulosa HHB12029</name>
    <dbReference type="NCBI Taxonomy" id="1314781"/>
    <lineage>
        <taxon>Eukaryota</taxon>
        <taxon>Fungi</taxon>
        <taxon>Dikarya</taxon>
        <taxon>Basidiomycota</taxon>
        <taxon>Agaricomycotina</taxon>
        <taxon>Agaricomycetes</taxon>
        <taxon>Auriculariales</taxon>
        <taxon>Exidiaceae</taxon>
        <taxon>Exidia</taxon>
    </lineage>
</organism>
<evidence type="ECO:0000313" key="3">
    <source>
        <dbReference type="Proteomes" id="UP000077266"/>
    </source>
</evidence>
<proteinExistence type="predicted"/>